<dbReference type="InterPro" id="IPR036318">
    <property type="entry name" value="FAD-bd_PCMH-like_sf"/>
</dbReference>
<dbReference type="InterPro" id="IPR016166">
    <property type="entry name" value="FAD-bd_PCMH"/>
</dbReference>
<name>A0A2T2P8X9_CORCC</name>
<comment type="similarity">
    <text evidence="1">Belongs to the oxygen-dependent FAD-linked oxidoreductase family.</text>
</comment>
<dbReference type="Gene3D" id="3.30.465.10">
    <property type="match status" value="1"/>
</dbReference>
<dbReference type="AlphaFoldDB" id="A0A2T2P8X9"/>
<accession>A0A2T2P8X9</accession>
<dbReference type="InterPro" id="IPR006094">
    <property type="entry name" value="Oxid_FAD_bind_N"/>
</dbReference>
<keyword evidence="3" id="KW-0274">FAD</keyword>
<dbReference type="PROSITE" id="PS51387">
    <property type="entry name" value="FAD_PCMH"/>
    <property type="match status" value="1"/>
</dbReference>
<evidence type="ECO:0000256" key="4">
    <source>
        <dbReference type="ARBA" id="ARBA00023002"/>
    </source>
</evidence>
<evidence type="ECO:0000256" key="2">
    <source>
        <dbReference type="ARBA" id="ARBA00022630"/>
    </source>
</evidence>
<evidence type="ECO:0000256" key="3">
    <source>
        <dbReference type="ARBA" id="ARBA00022827"/>
    </source>
</evidence>
<dbReference type="GO" id="GO:0071949">
    <property type="term" value="F:FAD binding"/>
    <property type="evidence" value="ECO:0007669"/>
    <property type="project" value="InterPro"/>
</dbReference>
<dbReference type="PANTHER" id="PTHR42973">
    <property type="entry name" value="BINDING OXIDOREDUCTASE, PUTATIVE (AFU_ORTHOLOGUE AFUA_1G17690)-RELATED"/>
    <property type="match status" value="1"/>
</dbReference>
<dbReference type="Proteomes" id="UP000240883">
    <property type="component" value="Unassembled WGS sequence"/>
</dbReference>
<proteinExistence type="inferred from homology"/>
<reference evidence="7 8" key="1">
    <citation type="journal article" date="2018" name="Front. Microbiol.">
        <title>Genome-Wide Analysis of Corynespora cassiicola Leaf Fall Disease Putative Effectors.</title>
        <authorList>
            <person name="Lopez D."/>
            <person name="Ribeiro S."/>
            <person name="Label P."/>
            <person name="Fumanal B."/>
            <person name="Venisse J.S."/>
            <person name="Kohler A."/>
            <person name="de Oliveira R.R."/>
            <person name="Labutti K."/>
            <person name="Lipzen A."/>
            <person name="Lail K."/>
            <person name="Bauer D."/>
            <person name="Ohm R.A."/>
            <person name="Barry K.W."/>
            <person name="Spatafora J."/>
            <person name="Grigoriev I.V."/>
            <person name="Martin F.M."/>
            <person name="Pujade-Renaud V."/>
        </authorList>
    </citation>
    <scope>NUCLEOTIDE SEQUENCE [LARGE SCALE GENOMIC DNA]</scope>
    <source>
        <strain evidence="7 8">Philippines</strain>
    </source>
</reference>
<dbReference type="InterPro" id="IPR050416">
    <property type="entry name" value="FAD-linked_Oxidoreductase"/>
</dbReference>
<sequence length="551" mass="59778">MAMVSLAHLLLSLTALIPATTGIPLLDPSNRPTVPSRLLSRDLLATLVDPSRSLGHVASNLQQQILQASNAIDEVAALDDDSPATERAATACRIAKFVFPGRVFAAEEDPEYKLEQDYNWSQTCWLPAACFIRLGSTRDVAAALKVIRHTGTQFSVRSGGHNPNSGFGSIGANGVLLDLHDLKGLSLGEGGVLHAGPGSQWGEVYDFLDPHGITAIGGRHYTVGLAGFLLGGGMTFFPNLYGLGTDSVKNFEVVLGNSTIVNANANTNSDLWRALKGGGPNYGIVTRFDIETHPLHHVQYSLQLFDPSDYVNIFNASIAVQNAMEVDPKIGFFLNVNPNVIIAGLLYADWPTEYPKVFEAFTSLKSSWGPYIPVTNGTIASLTGAINIGDFPAKREPYAASTQVDHDLYVDVHERYLELLKTDMPTANLSYTIQPVAKYAVRAGQERGGNSLGLEAVPQAWWAPLVEWFDDSTDDAAHKALNSLGTHVQSAAAKKGKLLDYQFMNDASYTQKILDSYGSWNIDSLKAVARAYDPDSIFQNLQHDGFLLRKL</sequence>
<keyword evidence="8" id="KW-1185">Reference proteome</keyword>
<keyword evidence="4" id="KW-0560">Oxidoreductase</keyword>
<feature type="chain" id="PRO_5015467583" evidence="5">
    <location>
        <begin position="23"/>
        <end position="551"/>
    </location>
</feature>
<evidence type="ECO:0000256" key="5">
    <source>
        <dbReference type="SAM" id="SignalP"/>
    </source>
</evidence>
<dbReference type="STRING" id="1448308.A0A2T2P8X9"/>
<dbReference type="GO" id="GO:0016491">
    <property type="term" value="F:oxidoreductase activity"/>
    <property type="evidence" value="ECO:0007669"/>
    <property type="project" value="UniProtKB-KW"/>
</dbReference>
<evidence type="ECO:0000259" key="6">
    <source>
        <dbReference type="PROSITE" id="PS51387"/>
    </source>
</evidence>
<evidence type="ECO:0000256" key="1">
    <source>
        <dbReference type="ARBA" id="ARBA00005466"/>
    </source>
</evidence>
<dbReference type="InterPro" id="IPR016169">
    <property type="entry name" value="FAD-bd_PCMH_sub2"/>
</dbReference>
<dbReference type="SUPFAM" id="SSF56176">
    <property type="entry name" value="FAD-binding/transporter-associated domain-like"/>
    <property type="match status" value="1"/>
</dbReference>
<protein>
    <submittedName>
        <fullName evidence="7">FAD-binding domain-containing protein</fullName>
    </submittedName>
</protein>
<dbReference type="OrthoDB" id="2151789at2759"/>
<organism evidence="7 8">
    <name type="scientific">Corynespora cassiicola Philippines</name>
    <dbReference type="NCBI Taxonomy" id="1448308"/>
    <lineage>
        <taxon>Eukaryota</taxon>
        <taxon>Fungi</taxon>
        <taxon>Dikarya</taxon>
        <taxon>Ascomycota</taxon>
        <taxon>Pezizomycotina</taxon>
        <taxon>Dothideomycetes</taxon>
        <taxon>Pleosporomycetidae</taxon>
        <taxon>Pleosporales</taxon>
        <taxon>Corynesporascaceae</taxon>
        <taxon>Corynespora</taxon>
    </lineage>
</organism>
<dbReference type="Pfam" id="PF01565">
    <property type="entry name" value="FAD_binding_4"/>
    <property type="match status" value="1"/>
</dbReference>
<keyword evidence="2" id="KW-0285">Flavoprotein</keyword>
<keyword evidence="5" id="KW-0732">Signal</keyword>
<gene>
    <name evidence="7" type="ORF">BS50DRAFT_627473</name>
</gene>
<evidence type="ECO:0000313" key="7">
    <source>
        <dbReference type="EMBL" id="PSN74109.1"/>
    </source>
</evidence>
<feature type="signal peptide" evidence="5">
    <location>
        <begin position="1"/>
        <end position="22"/>
    </location>
</feature>
<dbReference type="PANTHER" id="PTHR42973:SF54">
    <property type="entry name" value="FAD-BINDING PCMH-TYPE DOMAIN-CONTAINING PROTEIN"/>
    <property type="match status" value="1"/>
</dbReference>
<feature type="domain" description="FAD-binding PCMH-type" evidence="6">
    <location>
        <begin position="124"/>
        <end position="295"/>
    </location>
</feature>
<dbReference type="EMBL" id="KZ678128">
    <property type="protein sequence ID" value="PSN74109.1"/>
    <property type="molecule type" value="Genomic_DNA"/>
</dbReference>
<evidence type="ECO:0000313" key="8">
    <source>
        <dbReference type="Proteomes" id="UP000240883"/>
    </source>
</evidence>